<reference evidence="1" key="1">
    <citation type="journal article" date="2020" name="Nature">
        <title>Giant virus diversity and host interactions through global metagenomics.</title>
        <authorList>
            <person name="Schulz F."/>
            <person name="Roux S."/>
            <person name="Paez-Espino D."/>
            <person name="Jungbluth S."/>
            <person name="Walsh D.A."/>
            <person name="Denef V.J."/>
            <person name="McMahon K.D."/>
            <person name="Konstantinidis K.T."/>
            <person name="Eloe-Fadrosh E.A."/>
            <person name="Kyrpides N.C."/>
            <person name="Woyke T."/>
        </authorList>
    </citation>
    <scope>NUCLEOTIDE SEQUENCE</scope>
    <source>
        <strain evidence="1">GVMAG-M-3300027759-16</strain>
    </source>
</reference>
<name>A0A6C0L788_9ZZZZ</name>
<dbReference type="AlphaFoldDB" id="A0A6C0L788"/>
<protein>
    <submittedName>
        <fullName evidence="1">Uncharacterized protein</fullName>
    </submittedName>
</protein>
<evidence type="ECO:0000313" key="1">
    <source>
        <dbReference type="EMBL" id="QHU26463.1"/>
    </source>
</evidence>
<sequence length="185" mass="21280">MCTPRQTAFTRGKWDDVHQADDMRITSYAGKYAFVPFLNCPATFPMDSTTRIQRSGASWVAGMWKTEVESDLMGIGRPSTRWREDALQYNPSTNEVNRRALSHAADESSPLVFNHLTNPPCTLRATGWNRWDYPIHDPQETFETPFDFFIPSRDVDKYKNRTHVPAKNTFTHDVLQKVSAEPPLR</sequence>
<proteinExistence type="predicted"/>
<organism evidence="1">
    <name type="scientific">viral metagenome</name>
    <dbReference type="NCBI Taxonomy" id="1070528"/>
    <lineage>
        <taxon>unclassified sequences</taxon>
        <taxon>metagenomes</taxon>
        <taxon>organismal metagenomes</taxon>
    </lineage>
</organism>
<accession>A0A6C0L788</accession>
<dbReference type="EMBL" id="MN740441">
    <property type="protein sequence ID" value="QHU26463.1"/>
    <property type="molecule type" value="Genomic_DNA"/>
</dbReference>